<proteinExistence type="predicted"/>
<dbReference type="Proteomes" id="UP000245119">
    <property type="component" value="Linkage Group LG12"/>
</dbReference>
<feature type="compositionally biased region" description="Polar residues" evidence="1">
    <location>
        <begin position="263"/>
        <end position="272"/>
    </location>
</feature>
<feature type="compositionally biased region" description="Basic and acidic residues" evidence="1">
    <location>
        <begin position="250"/>
        <end position="262"/>
    </location>
</feature>
<keyword evidence="3" id="KW-1185">Reference proteome</keyword>
<dbReference type="OrthoDB" id="6140847at2759"/>
<name>A0A2T7NIJ1_POMCA</name>
<protein>
    <submittedName>
        <fullName evidence="2">Uncharacterized protein</fullName>
    </submittedName>
</protein>
<comment type="caution">
    <text evidence="2">The sequence shown here is derived from an EMBL/GenBank/DDBJ whole genome shotgun (WGS) entry which is preliminary data.</text>
</comment>
<evidence type="ECO:0000313" key="2">
    <source>
        <dbReference type="EMBL" id="PVD20968.1"/>
    </source>
</evidence>
<feature type="compositionally biased region" description="Basic and acidic residues" evidence="1">
    <location>
        <begin position="39"/>
        <end position="58"/>
    </location>
</feature>
<feature type="region of interest" description="Disordered" evidence="1">
    <location>
        <begin position="26"/>
        <end position="62"/>
    </location>
</feature>
<sequence>MGRSADVLETTQWVVRLIIDTISRREAEVRDGGTTSPSDDDRRKQEPQRGARQAKGDKCGSLSQGLQVWRVSVKATPKARPPSWPLRPPPSRAEMAPHGVFNVWPCLMSSGFYFLSSFHRTPGALGSDAAAETTLRPHYPLPEPRATYPGGTAGFPHVRLRAKFIDDYGEDPASFNMPSYMRPLRSRCRTPSTLTTIDAFTLKAKKKRNVWEEAMDEKAPPQFQSTVRPAARLSRREMAQLQEGWSSHKLRVDDLGAKDNDSPRTSAPSGASTDPRLTDTLFLTQLPRKDLPTTADGRLLRTVAISQLTSASPSTSLARDAPATAPAHKHSSRKIRIEATPVVLT</sequence>
<feature type="region of interest" description="Disordered" evidence="1">
    <location>
        <begin position="310"/>
        <end position="345"/>
    </location>
</feature>
<dbReference type="EMBL" id="PZQS01000012">
    <property type="protein sequence ID" value="PVD20968.1"/>
    <property type="molecule type" value="Genomic_DNA"/>
</dbReference>
<reference evidence="2 3" key="1">
    <citation type="submission" date="2018-04" db="EMBL/GenBank/DDBJ databases">
        <title>The genome of golden apple snail Pomacea canaliculata provides insight into stress tolerance and invasive adaptation.</title>
        <authorList>
            <person name="Liu C."/>
            <person name="Liu B."/>
            <person name="Ren Y."/>
            <person name="Zhang Y."/>
            <person name="Wang H."/>
            <person name="Li S."/>
            <person name="Jiang F."/>
            <person name="Yin L."/>
            <person name="Zhang G."/>
            <person name="Qian W."/>
            <person name="Fan W."/>
        </authorList>
    </citation>
    <scope>NUCLEOTIDE SEQUENCE [LARGE SCALE GENOMIC DNA]</scope>
    <source>
        <strain evidence="2">SZHN2017</strain>
        <tissue evidence="2">Muscle</tissue>
    </source>
</reference>
<dbReference type="AlphaFoldDB" id="A0A2T7NIJ1"/>
<gene>
    <name evidence="2" type="ORF">C0Q70_19132</name>
</gene>
<feature type="region of interest" description="Disordered" evidence="1">
    <location>
        <begin position="240"/>
        <end position="277"/>
    </location>
</feature>
<evidence type="ECO:0000256" key="1">
    <source>
        <dbReference type="SAM" id="MobiDB-lite"/>
    </source>
</evidence>
<organism evidence="2 3">
    <name type="scientific">Pomacea canaliculata</name>
    <name type="common">Golden apple snail</name>
    <dbReference type="NCBI Taxonomy" id="400727"/>
    <lineage>
        <taxon>Eukaryota</taxon>
        <taxon>Metazoa</taxon>
        <taxon>Spiralia</taxon>
        <taxon>Lophotrochozoa</taxon>
        <taxon>Mollusca</taxon>
        <taxon>Gastropoda</taxon>
        <taxon>Caenogastropoda</taxon>
        <taxon>Architaenioglossa</taxon>
        <taxon>Ampullarioidea</taxon>
        <taxon>Ampullariidae</taxon>
        <taxon>Pomacea</taxon>
    </lineage>
</organism>
<accession>A0A2T7NIJ1</accession>
<evidence type="ECO:0000313" key="3">
    <source>
        <dbReference type="Proteomes" id="UP000245119"/>
    </source>
</evidence>